<dbReference type="EMBL" id="AP006498">
    <property type="protein sequence ID" value="BAM81702.1"/>
    <property type="molecule type" value="Genomic_DNA"/>
</dbReference>
<dbReference type="PANTHER" id="PTHR31984">
    <property type="entry name" value="TRANSPORTER, PUTATIVE (DUF179)-RELATED"/>
    <property type="match status" value="1"/>
</dbReference>
<gene>
    <name evidence="2" type="ORF">CYME_CMP037C</name>
</gene>
<name>M1VFG4_CYAM1</name>
<dbReference type="Pfam" id="PF02622">
    <property type="entry name" value="DUF179"/>
    <property type="match status" value="1"/>
</dbReference>
<dbReference type="OrthoDB" id="5831at2759"/>
<reference evidence="2 3" key="1">
    <citation type="journal article" date="2004" name="Nature">
        <title>Genome sequence of the ultrasmall unicellular red alga Cyanidioschyzon merolae 10D.</title>
        <authorList>
            <person name="Matsuzaki M."/>
            <person name="Misumi O."/>
            <person name="Shin-i T."/>
            <person name="Maruyama S."/>
            <person name="Takahara M."/>
            <person name="Miyagishima S."/>
            <person name="Mori T."/>
            <person name="Nishida K."/>
            <person name="Yagisawa F."/>
            <person name="Nishida K."/>
            <person name="Yoshida Y."/>
            <person name="Nishimura Y."/>
            <person name="Nakao S."/>
            <person name="Kobayashi T."/>
            <person name="Momoyama Y."/>
            <person name="Higashiyama T."/>
            <person name="Minoda A."/>
            <person name="Sano M."/>
            <person name="Nomoto H."/>
            <person name="Oishi K."/>
            <person name="Hayashi H."/>
            <person name="Ohta F."/>
            <person name="Nishizaka S."/>
            <person name="Haga S."/>
            <person name="Miura S."/>
            <person name="Morishita T."/>
            <person name="Kabeya Y."/>
            <person name="Terasawa K."/>
            <person name="Suzuki Y."/>
            <person name="Ishii Y."/>
            <person name="Asakawa S."/>
            <person name="Takano H."/>
            <person name="Ohta N."/>
            <person name="Kuroiwa H."/>
            <person name="Tanaka K."/>
            <person name="Shimizu N."/>
            <person name="Sugano S."/>
            <person name="Sato N."/>
            <person name="Nozaki H."/>
            <person name="Ogasawara N."/>
            <person name="Kohara Y."/>
            <person name="Kuroiwa T."/>
        </authorList>
    </citation>
    <scope>NUCLEOTIDE SEQUENCE [LARGE SCALE GENOMIC DNA]</scope>
    <source>
        <strain evidence="2 3">10D</strain>
    </source>
</reference>
<dbReference type="HOGENOM" id="CLU_593622_0_0_1"/>
<dbReference type="AlphaFoldDB" id="M1VFG4"/>
<evidence type="ECO:0000313" key="2">
    <source>
        <dbReference type="EMBL" id="BAM81702.1"/>
    </source>
</evidence>
<dbReference type="InterPro" id="IPR003774">
    <property type="entry name" value="AlgH-like"/>
</dbReference>
<feature type="region of interest" description="Disordered" evidence="1">
    <location>
        <begin position="134"/>
        <end position="181"/>
    </location>
</feature>
<dbReference type="PANTHER" id="PTHR31984:SF17">
    <property type="entry name" value="TRANSCRIPTIONAL REGULATOR"/>
    <property type="match status" value="1"/>
</dbReference>
<feature type="compositionally biased region" description="Basic residues" evidence="1">
    <location>
        <begin position="88"/>
        <end position="98"/>
    </location>
</feature>
<dbReference type="eggNOG" id="ENOG502QRDU">
    <property type="taxonomic scope" value="Eukaryota"/>
</dbReference>
<evidence type="ECO:0000256" key="1">
    <source>
        <dbReference type="SAM" id="MobiDB-lite"/>
    </source>
</evidence>
<dbReference type="Gene3D" id="3.40.1740.10">
    <property type="entry name" value="VC0467-like"/>
    <property type="match status" value="1"/>
</dbReference>
<feature type="region of interest" description="Disordered" evidence="1">
    <location>
        <begin position="63"/>
        <end position="101"/>
    </location>
</feature>
<protein>
    <recommendedName>
        <fullName evidence="4">Transcriptional regulator</fullName>
    </recommendedName>
</protein>
<evidence type="ECO:0000313" key="3">
    <source>
        <dbReference type="Proteomes" id="UP000007014"/>
    </source>
</evidence>
<organism evidence="2 3">
    <name type="scientific">Cyanidioschyzon merolae (strain NIES-3377 / 10D)</name>
    <name type="common">Unicellular red alga</name>
    <dbReference type="NCBI Taxonomy" id="280699"/>
    <lineage>
        <taxon>Eukaryota</taxon>
        <taxon>Rhodophyta</taxon>
        <taxon>Bangiophyceae</taxon>
        <taxon>Cyanidiales</taxon>
        <taxon>Cyanidiaceae</taxon>
        <taxon>Cyanidioschyzon</taxon>
    </lineage>
</organism>
<dbReference type="Proteomes" id="UP000007014">
    <property type="component" value="Chromosome 16"/>
</dbReference>
<dbReference type="RefSeq" id="XP_005537738.1">
    <property type="nucleotide sequence ID" value="XM_005537681.1"/>
</dbReference>
<evidence type="ECO:0008006" key="4">
    <source>
        <dbReference type="Google" id="ProtNLM"/>
    </source>
</evidence>
<sequence>MTWIVCNCSSRGQRTRVQQQSLQRHRRLSVCQWSGSGLGYGSSGSVSSPRTVPISFRVRACASNTGEPPEQDHNHGAGADANTPDSSRRRRRRSQRRHAGYEAHVRERLRDWRAFRMQLLRRELEYGDAFGTVETEGSAPAESPENAATENRASKAGELLDPSSSTGDALHASPQRVQETPRMNSMEWTGADIDMRWVHPVTAIETGNILVASPKHFLNEQQYFAQTVILVLEHGSDGTTGVIMNRRAAQRISFVSSLAGTDLGRVFGREALYLGGPVGLDSLLVLHDESSLLASNDRQQLPGSAADEVAYEIVPGGVYCGGLGRLTELARRGSLARPDRVRFFCGYCGWEPGQLEREVHQGVWYVASASAELILGPRVPPPPFVAESPERDLDASTSAGKSTAWRERSRFSWNISKRLGEYRAQAVSQGAEGPVALWREVVDKLAIYRRFIEGFPHTSDS</sequence>
<dbReference type="GeneID" id="16995924"/>
<keyword evidence="3" id="KW-1185">Reference proteome</keyword>
<reference evidence="2 3" key="2">
    <citation type="journal article" date="2007" name="BMC Biol.">
        <title>A 100%-complete sequence reveals unusually simple genomic features in the hot-spring red alga Cyanidioschyzon merolae.</title>
        <authorList>
            <person name="Nozaki H."/>
            <person name="Takano H."/>
            <person name="Misumi O."/>
            <person name="Terasawa K."/>
            <person name="Matsuzaki M."/>
            <person name="Maruyama S."/>
            <person name="Nishida K."/>
            <person name="Yagisawa F."/>
            <person name="Yoshida Y."/>
            <person name="Fujiwara T."/>
            <person name="Takio S."/>
            <person name="Tamura K."/>
            <person name="Chung S.J."/>
            <person name="Nakamura S."/>
            <person name="Kuroiwa H."/>
            <person name="Tanaka K."/>
            <person name="Sato N."/>
            <person name="Kuroiwa T."/>
        </authorList>
    </citation>
    <scope>NUCLEOTIDE SEQUENCE [LARGE SCALE GENOMIC DNA]</scope>
    <source>
        <strain evidence="2 3">10D</strain>
    </source>
</reference>
<proteinExistence type="predicted"/>
<dbReference type="SUPFAM" id="SSF143456">
    <property type="entry name" value="VC0467-like"/>
    <property type="match status" value="1"/>
</dbReference>
<dbReference type="KEGG" id="cme:CYME_CMP037C"/>
<accession>M1VFG4</accession>
<dbReference type="Gramene" id="CMP037CT">
    <property type="protein sequence ID" value="CMP037CT"/>
    <property type="gene ID" value="CMP037C"/>
</dbReference>